<sequence>MFQVYHSGYSGCCLGIWGHDLCPCLPHHRYLKAGVVKGLHDSSQYILRSSGADVVNHRYFKGDGLGLRLLAPSSATNAKRNA</sequence>
<gene>
    <name evidence="1" type="ORF">CDL15_Pgr006115</name>
</gene>
<evidence type="ECO:0000313" key="2">
    <source>
        <dbReference type="Proteomes" id="UP000197138"/>
    </source>
</evidence>
<reference evidence="2" key="1">
    <citation type="journal article" date="2017" name="Plant J.">
        <title>The pomegranate (Punica granatum L.) genome and the genomics of punicalagin biosynthesis.</title>
        <authorList>
            <person name="Qin G."/>
            <person name="Xu C."/>
            <person name="Ming R."/>
            <person name="Tang H."/>
            <person name="Guyot R."/>
            <person name="Kramer E.M."/>
            <person name="Hu Y."/>
            <person name="Yi X."/>
            <person name="Qi Y."/>
            <person name="Xu X."/>
            <person name="Gao Z."/>
            <person name="Pan H."/>
            <person name="Jian J."/>
            <person name="Tian Y."/>
            <person name="Yue Z."/>
            <person name="Xu Y."/>
        </authorList>
    </citation>
    <scope>NUCLEOTIDE SEQUENCE [LARGE SCALE GENOMIC DNA]</scope>
    <source>
        <strain evidence="2">cv. Dabenzi</strain>
    </source>
</reference>
<evidence type="ECO:0000313" key="1">
    <source>
        <dbReference type="EMBL" id="OWM63853.1"/>
    </source>
</evidence>
<dbReference type="EMBL" id="MTKT01005880">
    <property type="protein sequence ID" value="OWM63853.1"/>
    <property type="molecule type" value="Genomic_DNA"/>
</dbReference>
<dbReference type="AlphaFoldDB" id="A0A218VU36"/>
<accession>A0A218VU36</accession>
<proteinExistence type="predicted"/>
<dbReference type="Proteomes" id="UP000197138">
    <property type="component" value="Unassembled WGS sequence"/>
</dbReference>
<protein>
    <submittedName>
        <fullName evidence="1">Uncharacterized protein</fullName>
    </submittedName>
</protein>
<name>A0A218VU36_PUNGR</name>
<organism evidence="1 2">
    <name type="scientific">Punica granatum</name>
    <name type="common">Pomegranate</name>
    <dbReference type="NCBI Taxonomy" id="22663"/>
    <lineage>
        <taxon>Eukaryota</taxon>
        <taxon>Viridiplantae</taxon>
        <taxon>Streptophyta</taxon>
        <taxon>Embryophyta</taxon>
        <taxon>Tracheophyta</taxon>
        <taxon>Spermatophyta</taxon>
        <taxon>Magnoliopsida</taxon>
        <taxon>eudicotyledons</taxon>
        <taxon>Gunneridae</taxon>
        <taxon>Pentapetalae</taxon>
        <taxon>rosids</taxon>
        <taxon>malvids</taxon>
        <taxon>Myrtales</taxon>
        <taxon>Lythraceae</taxon>
        <taxon>Punica</taxon>
    </lineage>
</organism>
<comment type="caution">
    <text evidence="1">The sequence shown here is derived from an EMBL/GenBank/DDBJ whole genome shotgun (WGS) entry which is preliminary data.</text>
</comment>